<reference evidence="1 2" key="1">
    <citation type="submission" date="2018-09" db="EMBL/GenBank/DDBJ databases">
        <title>Phylogeny of the Shewanellaceae, and recommendation for two new genera, Pseudoshewanella and Parashewanella.</title>
        <authorList>
            <person name="Wang G."/>
        </authorList>
    </citation>
    <scope>NUCLEOTIDE SEQUENCE [LARGE SCALE GENOMIC DNA]</scope>
    <source>
        <strain evidence="1 2">C51</strain>
    </source>
</reference>
<sequence length="78" mass="8739">MASSNDELTITWKVTAPVPDKMTMDIIPLSEKIFGNDKILEEVSALVIDKNTNNQVFNGQIKNWVGLICDSSHCSDWQ</sequence>
<dbReference type="RefSeq" id="WP_121839099.1">
    <property type="nucleotide sequence ID" value="NZ_ML014779.1"/>
</dbReference>
<evidence type="ECO:0000313" key="1">
    <source>
        <dbReference type="EMBL" id="RLV59612.1"/>
    </source>
</evidence>
<dbReference type="OrthoDB" id="9872759at2"/>
<protein>
    <submittedName>
        <fullName evidence="1">Uncharacterized protein</fullName>
    </submittedName>
</protein>
<organism evidence="1 2">
    <name type="scientific">Parashewanella curva</name>
    <dbReference type="NCBI Taxonomy" id="2338552"/>
    <lineage>
        <taxon>Bacteria</taxon>
        <taxon>Pseudomonadati</taxon>
        <taxon>Pseudomonadota</taxon>
        <taxon>Gammaproteobacteria</taxon>
        <taxon>Alteromonadales</taxon>
        <taxon>Shewanellaceae</taxon>
        <taxon>Parashewanella</taxon>
    </lineage>
</organism>
<accession>A0A3L8PZU4</accession>
<dbReference type="Proteomes" id="UP000281474">
    <property type="component" value="Unassembled WGS sequence"/>
</dbReference>
<evidence type="ECO:0000313" key="2">
    <source>
        <dbReference type="Proteomes" id="UP000281474"/>
    </source>
</evidence>
<dbReference type="AlphaFoldDB" id="A0A3L8PZU4"/>
<comment type="caution">
    <text evidence="1">The sequence shown here is derived from an EMBL/GenBank/DDBJ whole genome shotgun (WGS) entry which is preliminary data.</text>
</comment>
<gene>
    <name evidence="1" type="ORF">D5018_11220</name>
</gene>
<dbReference type="EMBL" id="QZEI01000030">
    <property type="protein sequence ID" value="RLV59612.1"/>
    <property type="molecule type" value="Genomic_DNA"/>
</dbReference>
<name>A0A3L8PZU4_9GAMM</name>
<keyword evidence="2" id="KW-1185">Reference proteome</keyword>
<proteinExistence type="predicted"/>